<evidence type="ECO:0000256" key="1">
    <source>
        <dbReference type="ARBA" id="ARBA00022603"/>
    </source>
</evidence>
<dbReference type="FunFam" id="3.40.50.150:FF:000029">
    <property type="entry name" value="Protein arginine N-methyltransferase 5"/>
    <property type="match status" value="1"/>
</dbReference>
<dbReference type="EMBL" id="OU963871">
    <property type="protein sequence ID" value="CAH0383631.1"/>
    <property type="molecule type" value="Genomic_DNA"/>
</dbReference>
<dbReference type="Pfam" id="PF05185">
    <property type="entry name" value="PRMT5"/>
    <property type="match status" value="1"/>
</dbReference>
<evidence type="ECO:0000256" key="3">
    <source>
        <dbReference type="ARBA" id="ARBA00022691"/>
    </source>
</evidence>
<dbReference type="GO" id="GO:0032259">
    <property type="term" value="P:methylation"/>
    <property type="evidence" value="ECO:0007669"/>
    <property type="project" value="UniProtKB-KW"/>
</dbReference>
<organism evidence="15 16">
    <name type="scientific">Bemisia tabaci</name>
    <name type="common">Sweetpotato whitefly</name>
    <name type="synonym">Aleurodes tabaci</name>
    <dbReference type="NCBI Taxonomy" id="7038"/>
    <lineage>
        <taxon>Eukaryota</taxon>
        <taxon>Metazoa</taxon>
        <taxon>Ecdysozoa</taxon>
        <taxon>Arthropoda</taxon>
        <taxon>Hexapoda</taxon>
        <taxon>Insecta</taxon>
        <taxon>Pterygota</taxon>
        <taxon>Neoptera</taxon>
        <taxon>Paraneoptera</taxon>
        <taxon>Hemiptera</taxon>
        <taxon>Sternorrhyncha</taxon>
        <taxon>Aleyrodoidea</taxon>
        <taxon>Aleyrodidae</taxon>
        <taxon>Aleyrodinae</taxon>
        <taxon>Bemisia</taxon>
    </lineage>
</organism>
<dbReference type="InterPro" id="IPR029063">
    <property type="entry name" value="SAM-dependent_MTases_sf"/>
</dbReference>
<proteinExistence type="inferred from homology"/>
<dbReference type="GO" id="GO:0044020">
    <property type="term" value="F:histone H4R3 methyltransferase activity"/>
    <property type="evidence" value="ECO:0007669"/>
    <property type="project" value="UniProtKB-ARBA"/>
</dbReference>
<keyword evidence="5" id="KW-0805">Transcription regulation</keyword>
<dbReference type="InterPro" id="IPR035075">
    <property type="entry name" value="PRMT5"/>
</dbReference>
<keyword evidence="2 8" id="KW-0808">Transferase</keyword>
<dbReference type="GO" id="GO:0005829">
    <property type="term" value="C:cytosol"/>
    <property type="evidence" value="ECO:0007669"/>
    <property type="project" value="TreeGrafter"/>
</dbReference>
<dbReference type="GO" id="GO:0035243">
    <property type="term" value="F:protein-arginine omega-N symmetric methyltransferase activity"/>
    <property type="evidence" value="ECO:0007669"/>
    <property type="project" value="UniProtKB-EC"/>
</dbReference>
<evidence type="ECO:0000256" key="4">
    <source>
        <dbReference type="ARBA" id="ARBA00022853"/>
    </source>
</evidence>
<feature type="binding site" evidence="10">
    <location>
        <begin position="318"/>
        <end position="319"/>
    </location>
    <ligand>
        <name>S-adenosyl-L-methionine</name>
        <dbReference type="ChEBI" id="CHEBI:59789"/>
    </ligand>
</feature>
<name>A0A9P0F0H3_BEMTA</name>
<feature type="site" description="Critical for specifying symmetric addition of methyl groups" evidence="11">
    <location>
        <position position="312"/>
    </location>
</feature>
<comment type="similarity">
    <text evidence="8">Belongs to the class I-like SAM-binding methyltransferase superfamily.</text>
</comment>
<feature type="binding site" evidence="10">
    <location>
        <position position="309"/>
    </location>
    <ligand>
        <name>S-adenosyl-L-methionine</name>
        <dbReference type="ChEBI" id="CHEBI:59789"/>
    </ligand>
</feature>
<evidence type="ECO:0000256" key="8">
    <source>
        <dbReference type="PIRNR" id="PIRNR015894"/>
    </source>
</evidence>
<dbReference type="AlphaFoldDB" id="A0A9P0F0H3"/>
<feature type="domain" description="PRMT5 oligomerisation" evidence="14">
    <location>
        <begin position="452"/>
        <end position="620"/>
    </location>
</feature>
<evidence type="ECO:0000259" key="14">
    <source>
        <dbReference type="Pfam" id="PF17286"/>
    </source>
</evidence>
<dbReference type="FunFam" id="3.20.20.150:FF:000008">
    <property type="entry name" value="Protein arginine N-methyltransferase 5"/>
    <property type="match status" value="1"/>
</dbReference>
<evidence type="ECO:0000256" key="2">
    <source>
        <dbReference type="ARBA" id="ARBA00022679"/>
    </source>
</evidence>
<dbReference type="Pfam" id="PF17285">
    <property type="entry name" value="PRMT5_TIM"/>
    <property type="match status" value="1"/>
</dbReference>
<dbReference type="PROSITE" id="PS51678">
    <property type="entry name" value="SAM_MT_PRMT"/>
    <property type="match status" value="1"/>
</dbReference>
<dbReference type="Pfam" id="PF17286">
    <property type="entry name" value="PRMT5_C"/>
    <property type="match status" value="1"/>
</dbReference>
<keyword evidence="16" id="KW-1185">Reference proteome</keyword>
<evidence type="ECO:0000256" key="10">
    <source>
        <dbReference type="PIRSR" id="PIRSR015894-2"/>
    </source>
</evidence>
<dbReference type="Gene3D" id="3.20.20.150">
    <property type="entry name" value="Divalent-metal-dependent TIM barrel enzymes"/>
    <property type="match status" value="1"/>
</dbReference>
<evidence type="ECO:0000259" key="13">
    <source>
        <dbReference type="Pfam" id="PF17285"/>
    </source>
</evidence>
<keyword evidence="4" id="KW-0156">Chromatin regulator</keyword>
<dbReference type="PIRSF" id="PIRSF015894">
    <property type="entry name" value="Skb1_MeTrfase"/>
    <property type="match status" value="1"/>
</dbReference>
<gene>
    <name evidence="15" type="ORF">BEMITA_LOCUS3067</name>
</gene>
<feature type="active site" description="Proton donor/acceptor" evidence="9">
    <location>
        <position position="429"/>
    </location>
</feature>
<evidence type="ECO:0000256" key="5">
    <source>
        <dbReference type="ARBA" id="ARBA00023015"/>
    </source>
</evidence>
<dbReference type="InterPro" id="IPR025799">
    <property type="entry name" value="Arg_MeTrfase"/>
</dbReference>
<evidence type="ECO:0000256" key="6">
    <source>
        <dbReference type="ARBA" id="ARBA00023163"/>
    </source>
</evidence>
<accession>A0A9P0F0H3</accession>
<keyword evidence="6" id="KW-0804">Transcription</keyword>
<feature type="binding site" evidence="10">
    <location>
        <begin position="404"/>
        <end position="405"/>
    </location>
    <ligand>
        <name>S-adenosyl-L-methionine</name>
        <dbReference type="ChEBI" id="CHEBI:59789"/>
    </ligand>
</feature>
<keyword evidence="1 8" id="KW-0489">Methyltransferase</keyword>
<dbReference type="InterPro" id="IPR007857">
    <property type="entry name" value="Arg_MeTrfase_PRMT5"/>
</dbReference>
<dbReference type="CDD" id="cd02440">
    <property type="entry name" value="AdoMet_MTases"/>
    <property type="match status" value="1"/>
</dbReference>
<evidence type="ECO:0000259" key="12">
    <source>
        <dbReference type="Pfam" id="PF05185"/>
    </source>
</evidence>
<dbReference type="Proteomes" id="UP001152759">
    <property type="component" value="Chromosome 10"/>
</dbReference>
<feature type="binding site" evidence="10">
    <location>
        <position position="377"/>
    </location>
    <ligand>
        <name>S-adenosyl-L-methionine</name>
        <dbReference type="ChEBI" id="CHEBI:59789"/>
    </ligand>
</feature>
<dbReference type="FunFam" id="2.70.160.11:FF:000003">
    <property type="entry name" value="Protein arginine N-methyltransferase 5"/>
    <property type="match status" value="1"/>
</dbReference>
<feature type="active site" description="Proton donor/acceptor" evidence="9">
    <location>
        <position position="420"/>
    </location>
</feature>
<dbReference type="InterPro" id="IPR035248">
    <property type="entry name" value="PRMT5_C"/>
</dbReference>
<reference evidence="15" key="1">
    <citation type="submission" date="2021-12" db="EMBL/GenBank/DDBJ databases">
        <authorList>
            <person name="King R."/>
        </authorList>
    </citation>
    <scope>NUCLEOTIDE SEQUENCE</scope>
</reference>
<evidence type="ECO:0000313" key="16">
    <source>
        <dbReference type="Proteomes" id="UP001152759"/>
    </source>
</evidence>
<dbReference type="SUPFAM" id="SSF53335">
    <property type="entry name" value="S-adenosyl-L-methionine-dependent methyltransferases"/>
    <property type="match status" value="1"/>
</dbReference>
<feature type="domain" description="PRMT5 arginine-N-methyltransferase" evidence="12">
    <location>
        <begin position="285"/>
        <end position="449"/>
    </location>
</feature>
<sequence length="623" mass="71071">MSNNKRLSCGRDCLPWCDLRETLTYIHDESFDFANIPLCHPRFRREFISGKSMTRKGPFTRPDMCLTSSDWNSMVVGKISPYITLDSINSKARKLSQETLVQELMYAAHLGLPAVTFRLTKPDNPNLARYIFSKIIPGCFYQIWIQVPLVSPAVTANSYRSNPEEMSPVTDTWHWWNNFRSLCNSEKKLGLVLEVSYENPPAEEINRWLGEPVKALVVPTDIFLTNKRGYPVLSKSHQSLVKAFFSLDVQVIVSGNSHHVAIKHYQQYLNYLYQSAIQHDPVTVFATGYEDYLQCPLQPLSDNLESQTYEVFEKDPIKYREYQRAVYQALLDRVSEENASTVVTVVMVLGAGRGPLVRASLNAAELANRLIKVYAVEKNPNAIVTLEAHCEESWKNQVTVISCDMRDWNPPEMADIIVSELLGSFGDNELSPECLDGAQRLLKEDGISIPSSYTSFLAPVQSSKLYNEVRLSKDIGKLPISQFETPYVVHQRNKYTISGSQALFTFHHPNKVEKPDNTRYGTLKFDITQDCVLHGFAGFFETVLYKDVLLSIVPETYSTGMISWFPIFFPILEPIQLKPSDELVVHFWRLLNKKNVWFEWTISKPVPLPIHNPNGRSYTIGLL</sequence>
<comment type="catalytic activity">
    <reaction evidence="7">
        <text>L-arginyl-[protein] + 2 S-adenosyl-L-methionine = N(omega),N(omega)'-dimethyl-L-arginyl-[protein] + 2 S-adenosyl-L-homocysteine + 2 H(+)</text>
        <dbReference type="Rhea" id="RHEA:48108"/>
        <dbReference type="Rhea" id="RHEA-COMP:10532"/>
        <dbReference type="Rhea" id="RHEA-COMP:11992"/>
        <dbReference type="ChEBI" id="CHEBI:15378"/>
        <dbReference type="ChEBI" id="CHEBI:29965"/>
        <dbReference type="ChEBI" id="CHEBI:57856"/>
        <dbReference type="ChEBI" id="CHEBI:59789"/>
        <dbReference type="ChEBI" id="CHEBI:88221"/>
        <dbReference type="EC" id="2.1.1.320"/>
    </reaction>
</comment>
<evidence type="ECO:0000313" key="15">
    <source>
        <dbReference type="EMBL" id="CAH0383631.1"/>
    </source>
</evidence>
<evidence type="ECO:0000256" key="7">
    <source>
        <dbReference type="ARBA" id="ARBA00048612"/>
    </source>
</evidence>
<feature type="domain" description="PRMT5 TIM barrel" evidence="13">
    <location>
        <begin position="31"/>
        <end position="275"/>
    </location>
</feature>
<dbReference type="GO" id="GO:0006355">
    <property type="term" value="P:regulation of DNA-templated transcription"/>
    <property type="evidence" value="ECO:0007669"/>
    <property type="project" value="TreeGrafter"/>
</dbReference>
<evidence type="ECO:0000256" key="9">
    <source>
        <dbReference type="PIRSR" id="PIRSR015894-1"/>
    </source>
</evidence>
<dbReference type="GO" id="GO:0005634">
    <property type="term" value="C:nucleus"/>
    <property type="evidence" value="ECO:0007669"/>
    <property type="project" value="TreeGrafter"/>
</dbReference>
<dbReference type="Gene3D" id="3.40.50.150">
    <property type="entry name" value="Vaccinia Virus protein VP39"/>
    <property type="match status" value="1"/>
</dbReference>
<dbReference type="InterPro" id="IPR035247">
    <property type="entry name" value="PRMT5_TIM"/>
</dbReference>
<dbReference type="PANTHER" id="PTHR10738">
    <property type="entry name" value="PROTEIN ARGININE N-METHYLTRANSFERASE 5"/>
    <property type="match status" value="1"/>
</dbReference>
<evidence type="ECO:0000256" key="11">
    <source>
        <dbReference type="PIRSR" id="PIRSR015894-3"/>
    </source>
</evidence>
<dbReference type="KEGG" id="btab:109033240"/>
<dbReference type="Gene3D" id="2.70.160.11">
    <property type="entry name" value="Hnrnp arginine n-methyltransferase1"/>
    <property type="match status" value="1"/>
</dbReference>
<protein>
    <recommendedName>
        <fullName evidence="8">Protein arginine N-methyltransferase</fullName>
    </recommendedName>
</protein>
<keyword evidence="3 8" id="KW-0949">S-adenosyl-L-methionine</keyword>
<dbReference type="PANTHER" id="PTHR10738:SF0">
    <property type="entry name" value="PROTEIN ARGININE N-METHYLTRANSFERASE 5"/>
    <property type="match status" value="1"/>
</dbReference>